<evidence type="ECO:0000313" key="2">
    <source>
        <dbReference type="EMBL" id="MBW75563.1"/>
    </source>
</evidence>
<dbReference type="EMBL" id="GGFL01011385">
    <property type="protein sequence ID" value="MBW75563.1"/>
    <property type="molecule type" value="Transcribed_RNA"/>
</dbReference>
<evidence type="ECO:0000256" key="1">
    <source>
        <dbReference type="SAM" id="SignalP"/>
    </source>
</evidence>
<accession>A0A2M4DDA2</accession>
<keyword evidence="1" id="KW-0732">Signal</keyword>
<feature type="signal peptide" evidence="1">
    <location>
        <begin position="1"/>
        <end position="31"/>
    </location>
</feature>
<sequence>MRLASRRGRPASAFSASRSWMWCAFWPPCCCSVTCSSSMVRVWRLRLSVRRSSMLWLACWEFHRLSCSAD</sequence>
<protein>
    <submittedName>
        <fullName evidence="2">Putative secreted protein</fullName>
    </submittedName>
</protein>
<dbReference type="AlphaFoldDB" id="A0A2M4DDA2"/>
<organism evidence="2">
    <name type="scientific">Anopheles darlingi</name>
    <name type="common">Mosquito</name>
    <dbReference type="NCBI Taxonomy" id="43151"/>
    <lineage>
        <taxon>Eukaryota</taxon>
        <taxon>Metazoa</taxon>
        <taxon>Ecdysozoa</taxon>
        <taxon>Arthropoda</taxon>
        <taxon>Hexapoda</taxon>
        <taxon>Insecta</taxon>
        <taxon>Pterygota</taxon>
        <taxon>Neoptera</taxon>
        <taxon>Endopterygota</taxon>
        <taxon>Diptera</taxon>
        <taxon>Nematocera</taxon>
        <taxon>Culicoidea</taxon>
        <taxon>Culicidae</taxon>
        <taxon>Anophelinae</taxon>
        <taxon>Anopheles</taxon>
    </lineage>
</organism>
<name>A0A2M4DDA2_ANODA</name>
<feature type="chain" id="PRO_5014928234" evidence="1">
    <location>
        <begin position="32"/>
        <end position="70"/>
    </location>
</feature>
<proteinExistence type="predicted"/>
<reference evidence="2" key="1">
    <citation type="submission" date="2018-01" db="EMBL/GenBank/DDBJ databases">
        <title>An insight into the sialome of Amazonian anophelines.</title>
        <authorList>
            <person name="Ribeiro J.M."/>
            <person name="Scarpassa V."/>
            <person name="Calvo E."/>
        </authorList>
    </citation>
    <scope>NUCLEOTIDE SEQUENCE</scope>
</reference>